<comment type="caution">
    <text evidence="11">The sequence shown here is derived from an EMBL/GenBank/DDBJ whole genome shotgun (WGS) entry which is preliminary data.</text>
</comment>
<name>A0A9P7Y8B5_9HELO</name>
<evidence type="ECO:0000256" key="1">
    <source>
        <dbReference type="ARBA" id="ARBA00004286"/>
    </source>
</evidence>
<dbReference type="Pfam" id="PF00856">
    <property type="entry name" value="SET"/>
    <property type="match status" value="1"/>
</dbReference>
<evidence type="ECO:0000256" key="2">
    <source>
        <dbReference type="ARBA" id="ARBA00022454"/>
    </source>
</evidence>
<dbReference type="InterPro" id="IPR050973">
    <property type="entry name" value="H3K9_Histone-Lys_N-MTase"/>
</dbReference>
<keyword evidence="2" id="KW-0158">Chromosome</keyword>
<keyword evidence="7" id="KW-0862">Zinc</keyword>
<keyword evidence="12" id="KW-1185">Reference proteome</keyword>
<evidence type="ECO:0000256" key="7">
    <source>
        <dbReference type="ARBA" id="ARBA00022833"/>
    </source>
</evidence>
<dbReference type="GO" id="GO:0005634">
    <property type="term" value="C:nucleus"/>
    <property type="evidence" value="ECO:0007669"/>
    <property type="project" value="InterPro"/>
</dbReference>
<evidence type="ECO:0008006" key="13">
    <source>
        <dbReference type="Google" id="ProtNLM"/>
    </source>
</evidence>
<evidence type="ECO:0000259" key="9">
    <source>
        <dbReference type="PROSITE" id="PS50867"/>
    </source>
</evidence>
<feature type="domain" description="Pre-SET" evidence="9">
    <location>
        <begin position="78"/>
        <end position="149"/>
    </location>
</feature>
<dbReference type="GO" id="GO:0032259">
    <property type="term" value="P:methylation"/>
    <property type="evidence" value="ECO:0007669"/>
    <property type="project" value="UniProtKB-KW"/>
</dbReference>
<dbReference type="AlphaFoldDB" id="A0A9P7Y8B5"/>
<keyword evidence="4" id="KW-0808">Transferase</keyword>
<evidence type="ECO:0000256" key="4">
    <source>
        <dbReference type="ARBA" id="ARBA00022679"/>
    </source>
</evidence>
<dbReference type="SMART" id="SM00468">
    <property type="entry name" value="PreSET"/>
    <property type="match status" value="1"/>
</dbReference>
<evidence type="ECO:0000259" key="10">
    <source>
        <dbReference type="PROSITE" id="PS50868"/>
    </source>
</evidence>
<dbReference type="Gene3D" id="2.170.270.10">
    <property type="entry name" value="SET domain"/>
    <property type="match status" value="1"/>
</dbReference>
<reference evidence="11" key="1">
    <citation type="journal article" date="2021" name="IMA Fungus">
        <title>Genomic characterization of three marine fungi, including Emericellopsis atlantica sp. nov. with signatures of a generalist lifestyle and marine biomass degradation.</title>
        <authorList>
            <person name="Hagestad O.C."/>
            <person name="Hou L."/>
            <person name="Andersen J.H."/>
            <person name="Hansen E.H."/>
            <person name="Altermark B."/>
            <person name="Li C."/>
            <person name="Kuhnert E."/>
            <person name="Cox R.J."/>
            <person name="Crous P.W."/>
            <person name="Spatafora J.W."/>
            <person name="Lail K."/>
            <person name="Amirebrahimi M."/>
            <person name="Lipzen A."/>
            <person name="Pangilinan J."/>
            <person name="Andreopoulos W."/>
            <person name="Hayes R.D."/>
            <person name="Ng V."/>
            <person name="Grigoriev I.V."/>
            <person name="Jackson S.A."/>
            <person name="Sutton T.D.S."/>
            <person name="Dobson A.D.W."/>
            <person name="Rama T."/>
        </authorList>
    </citation>
    <scope>NUCLEOTIDE SEQUENCE</scope>
    <source>
        <strain evidence="11">TRa018bII</strain>
    </source>
</reference>
<dbReference type="PANTHER" id="PTHR46223">
    <property type="entry name" value="HISTONE-LYSINE N-METHYLTRANSFERASE SUV39H"/>
    <property type="match status" value="1"/>
</dbReference>
<feature type="domain" description="SET" evidence="8">
    <location>
        <begin position="152"/>
        <end position="287"/>
    </location>
</feature>
<comment type="subcellular location">
    <subcellularLocation>
        <location evidence="1">Chromosome</location>
    </subcellularLocation>
</comment>
<feature type="domain" description="Post-SET" evidence="10">
    <location>
        <begin position="305"/>
        <end position="321"/>
    </location>
</feature>
<dbReference type="InterPro" id="IPR046341">
    <property type="entry name" value="SET_dom_sf"/>
</dbReference>
<dbReference type="EMBL" id="MU251829">
    <property type="protein sequence ID" value="KAG9228994.1"/>
    <property type="molecule type" value="Genomic_DNA"/>
</dbReference>
<dbReference type="Proteomes" id="UP000824998">
    <property type="component" value="Unassembled WGS sequence"/>
</dbReference>
<proteinExistence type="predicted"/>
<dbReference type="InterPro" id="IPR007728">
    <property type="entry name" value="Pre-SET_dom"/>
</dbReference>
<dbReference type="GO" id="GO:0005694">
    <property type="term" value="C:chromosome"/>
    <property type="evidence" value="ECO:0007669"/>
    <property type="project" value="UniProtKB-SubCell"/>
</dbReference>
<dbReference type="PROSITE" id="PS50867">
    <property type="entry name" value="PRE_SET"/>
    <property type="match status" value="1"/>
</dbReference>
<evidence type="ECO:0000256" key="5">
    <source>
        <dbReference type="ARBA" id="ARBA00022691"/>
    </source>
</evidence>
<dbReference type="GO" id="GO:0042054">
    <property type="term" value="F:histone methyltransferase activity"/>
    <property type="evidence" value="ECO:0007669"/>
    <property type="project" value="InterPro"/>
</dbReference>
<evidence type="ECO:0000313" key="11">
    <source>
        <dbReference type="EMBL" id="KAG9228994.1"/>
    </source>
</evidence>
<evidence type="ECO:0000256" key="3">
    <source>
        <dbReference type="ARBA" id="ARBA00022603"/>
    </source>
</evidence>
<dbReference type="GO" id="GO:0008270">
    <property type="term" value="F:zinc ion binding"/>
    <property type="evidence" value="ECO:0007669"/>
    <property type="project" value="InterPro"/>
</dbReference>
<dbReference type="PROSITE" id="PS50868">
    <property type="entry name" value="POST_SET"/>
    <property type="match status" value="1"/>
</dbReference>
<dbReference type="SUPFAM" id="SSF82199">
    <property type="entry name" value="SET domain"/>
    <property type="match status" value="1"/>
</dbReference>
<sequence>MATFRDTFMPHFKGHPEGWLPAEKDCHWCQIATYKTHGTAYVSIINRVDEVPLQTNFLFIESSEPGEGIILPDPNFFSGCDCRKSGHCKTGRCTCHQDMADPDDVVYETIDGKSYLSEEFLESRDPIYECHSACSCPALKCPNRVVERGRTIPLTIFRTTDGRGWGVKSPNNIKKGQFVDCYIGEIITAEETEIRRQNSDVAAKKDVYLFELDKFKDDASRDESLAETVYIDGEFKSGPSRFINHSCDPNLRIFARVGDHAMKRFHELAFFAIKDIPHDTELTFDYVDGEDKLEQSQRDPSQRKEMTRCLCKSKKCRGYLW</sequence>
<dbReference type="Pfam" id="PF05033">
    <property type="entry name" value="Pre-SET"/>
    <property type="match status" value="1"/>
</dbReference>
<dbReference type="PROSITE" id="PS50280">
    <property type="entry name" value="SET"/>
    <property type="match status" value="1"/>
</dbReference>
<dbReference type="PANTHER" id="PTHR46223:SF3">
    <property type="entry name" value="HISTONE-LYSINE N-METHYLTRANSFERASE SET-23"/>
    <property type="match status" value="1"/>
</dbReference>
<evidence type="ECO:0000313" key="12">
    <source>
        <dbReference type="Proteomes" id="UP000824998"/>
    </source>
</evidence>
<keyword evidence="5" id="KW-0949">S-adenosyl-L-methionine</keyword>
<accession>A0A9P7Y8B5</accession>
<evidence type="ECO:0000256" key="6">
    <source>
        <dbReference type="ARBA" id="ARBA00022723"/>
    </source>
</evidence>
<dbReference type="InterPro" id="IPR003616">
    <property type="entry name" value="Post-SET_dom"/>
</dbReference>
<dbReference type="SMART" id="SM00317">
    <property type="entry name" value="SET"/>
    <property type="match status" value="1"/>
</dbReference>
<dbReference type="InterPro" id="IPR001214">
    <property type="entry name" value="SET_dom"/>
</dbReference>
<keyword evidence="6" id="KW-0479">Metal-binding</keyword>
<gene>
    <name evidence="11" type="ORF">BJ875DRAFT_508205</name>
</gene>
<keyword evidence="3" id="KW-0489">Methyltransferase</keyword>
<organism evidence="11 12">
    <name type="scientific">Amylocarpus encephaloides</name>
    <dbReference type="NCBI Taxonomy" id="45428"/>
    <lineage>
        <taxon>Eukaryota</taxon>
        <taxon>Fungi</taxon>
        <taxon>Dikarya</taxon>
        <taxon>Ascomycota</taxon>
        <taxon>Pezizomycotina</taxon>
        <taxon>Leotiomycetes</taxon>
        <taxon>Helotiales</taxon>
        <taxon>Helotiales incertae sedis</taxon>
        <taxon>Amylocarpus</taxon>
    </lineage>
</organism>
<dbReference type="OrthoDB" id="308383at2759"/>
<protein>
    <recommendedName>
        <fullName evidence="13">Histone-lysine N-methyltransferase, H3 lysine-9 specific dim-5</fullName>
    </recommendedName>
</protein>
<evidence type="ECO:0000259" key="8">
    <source>
        <dbReference type="PROSITE" id="PS50280"/>
    </source>
</evidence>